<evidence type="ECO:0000259" key="1">
    <source>
        <dbReference type="Pfam" id="PF12158"/>
    </source>
</evidence>
<gene>
    <name evidence="2" type="ORF">AB2U05_07170</name>
</gene>
<accession>A0AB39TGE4</accession>
<name>A0AB39TGE4_9ACTN</name>
<proteinExistence type="predicted"/>
<dbReference type="AlphaFoldDB" id="A0AB39TGE4"/>
<sequence length="137" mass="14955">MSPLLLVFGSATGTLAGCLARETHRVHVIRNRGVRTAGWVDRIRTDTDGDGDLQHFPVVRFELPDGTEIEAGSATGMPRSCSLAPGDPVEIAYHPRRPENIVIIGFDWPANPWVFGLCTLLLGGFSATMLWDGFHMP</sequence>
<dbReference type="InterPro" id="IPR021994">
    <property type="entry name" value="DUF3592"/>
</dbReference>
<protein>
    <submittedName>
        <fullName evidence="2">DUF3592 domain-containing protein</fullName>
    </submittedName>
</protein>
<dbReference type="Pfam" id="PF12158">
    <property type="entry name" value="DUF3592"/>
    <property type="match status" value="1"/>
</dbReference>
<dbReference type="EMBL" id="CP163445">
    <property type="protein sequence ID" value="XDQ78273.1"/>
    <property type="molecule type" value="Genomic_DNA"/>
</dbReference>
<evidence type="ECO:0000313" key="2">
    <source>
        <dbReference type="EMBL" id="XDQ78273.1"/>
    </source>
</evidence>
<organism evidence="2">
    <name type="scientific">Streptomyces sp. Y1</name>
    <dbReference type="NCBI Taxonomy" id="3238634"/>
    <lineage>
        <taxon>Bacteria</taxon>
        <taxon>Bacillati</taxon>
        <taxon>Actinomycetota</taxon>
        <taxon>Actinomycetes</taxon>
        <taxon>Kitasatosporales</taxon>
        <taxon>Streptomycetaceae</taxon>
        <taxon>Streptomyces</taxon>
    </lineage>
</organism>
<dbReference type="RefSeq" id="WP_369182774.1">
    <property type="nucleotide sequence ID" value="NZ_CP163445.1"/>
</dbReference>
<reference evidence="2" key="1">
    <citation type="submission" date="2024-07" db="EMBL/GenBank/DDBJ databases">
        <authorList>
            <person name="Yu S.T."/>
        </authorList>
    </citation>
    <scope>NUCLEOTIDE SEQUENCE</scope>
    <source>
        <strain evidence="2">Y1</strain>
    </source>
</reference>
<feature type="domain" description="DUF3592" evidence="1">
    <location>
        <begin position="40"/>
        <end position="106"/>
    </location>
</feature>